<evidence type="ECO:0000313" key="9">
    <source>
        <dbReference type="Proteomes" id="UP001418796"/>
    </source>
</evidence>
<feature type="domain" description="Oxo-4-hydroxy-4-carboxy-5-ureidoimidazoline decarboxylase" evidence="7">
    <location>
        <begin position="14"/>
        <end position="164"/>
    </location>
</feature>
<dbReference type="InterPro" id="IPR017580">
    <property type="entry name" value="OHCU_decarboxylase-1"/>
</dbReference>
<comment type="catalytic activity">
    <reaction evidence="1">
        <text>5-hydroxy-2-oxo-4-ureido-2,5-dihydro-1H-imidazole-5-carboxylate + H(+) = (S)-allantoin + CO2</text>
        <dbReference type="Rhea" id="RHEA:26301"/>
        <dbReference type="ChEBI" id="CHEBI:15378"/>
        <dbReference type="ChEBI" id="CHEBI:15678"/>
        <dbReference type="ChEBI" id="CHEBI:16526"/>
        <dbReference type="ChEBI" id="CHEBI:58639"/>
        <dbReference type="EC" id="4.1.1.97"/>
    </reaction>
</comment>
<accession>A0ABU9VLB7</accession>
<dbReference type="Proteomes" id="UP001418796">
    <property type="component" value="Unassembled WGS sequence"/>
</dbReference>
<dbReference type="EMBL" id="JBCITK010000001">
    <property type="protein sequence ID" value="MEN0644699.1"/>
    <property type="molecule type" value="Genomic_DNA"/>
</dbReference>
<dbReference type="RefSeq" id="WP_343131334.1">
    <property type="nucleotide sequence ID" value="NZ_JBCITK010000001.1"/>
</dbReference>
<keyword evidence="4" id="KW-0659">Purine metabolism</keyword>
<evidence type="ECO:0000256" key="1">
    <source>
        <dbReference type="ARBA" id="ARBA00001163"/>
    </source>
</evidence>
<keyword evidence="5" id="KW-0210">Decarboxylase</keyword>
<evidence type="ECO:0000256" key="5">
    <source>
        <dbReference type="ARBA" id="ARBA00022793"/>
    </source>
</evidence>
<dbReference type="SUPFAM" id="SSF158694">
    <property type="entry name" value="UraD-Like"/>
    <property type="match status" value="1"/>
</dbReference>
<comment type="caution">
    <text evidence="8">The sequence shown here is derived from an EMBL/GenBank/DDBJ whole genome shotgun (WGS) entry which is preliminary data.</text>
</comment>
<protein>
    <recommendedName>
        <fullName evidence="3">2-oxo-4-hydroxy-4-carboxy-5-ureidoimidazoline decarboxylase</fullName>
        <ecNumber evidence="3">4.1.1.97</ecNumber>
    </recommendedName>
</protein>
<gene>
    <name evidence="8" type="primary">uraD</name>
    <name evidence="8" type="ORF">MKY91_16220</name>
</gene>
<organism evidence="8 9">
    <name type="scientific">Alkalicoccobacillus gibsonii</name>
    <dbReference type="NCBI Taxonomy" id="79881"/>
    <lineage>
        <taxon>Bacteria</taxon>
        <taxon>Bacillati</taxon>
        <taxon>Bacillota</taxon>
        <taxon>Bacilli</taxon>
        <taxon>Bacillales</taxon>
        <taxon>Bacillaceae</taxon>
        <taxon>Alkalicoccobacillus</taxon>
    </lineage>
</organism>
<proteinExistence type="predicted"/>
<dbReference type="GO" id="GO:0051997">
    <property type="term" value="F:2-oxo-4-hydroxy-4-carboxy-5-ureidoimidazoline decarboxylase activity"/>
    <property type="evidence" value="ECO:0007669"/>
    <property type="project" value="UniProtKB-EC"/>
</dbReference>
<evidence type="ECO:0000256" key="2">
    <source>
        <dbReference type="ARBA" id="ARBA00004754"/>
    </source>
</evidence>
<evidence type="ECO:0000256" key="3">
    <source>
        <dbReference type="ARBA" id="ARBA00012257"/>
    </source>
</evidence>
<dbReference type="Gene3D" id="1.10.3330.10">
    <property type="entry name" value="Oxo-4-hydroxy-4-carboxy-5-ureidoimidazoline decarboxylase"/>
    <property type="match status" value="1"/>
</dbReference>
<keyword evidence="6 8" id="KW-0456">Lyase</keyword>
<comment type="pathway">
    <text evidence="2">Purine metabolism; urate degradation; (S)-allantoin from urate: step 3/3.</text>
</comment>
<evidence type="ECO:0000313" key="8">
    <source>
        <dbReference type="EMBL" id="MEN0644699.1"/>
    </source>
</evidence>
<dbReference type="EC" id="4.1.1.97" evidence="3"/>
<evidence type="ECO:0000256" key="6">
    <source>
        <dbReference type="ARBA" id="ARBA00023239"/>
    </source>
</evidence>
<dbReference type="Pfam" id="PF09349">
    <property type="entry name" value="OHCU_decarbox"/>
    <property type="match status" value="1"/>
</dbReference>
<dbReference type="PANTHER" id="PTHR43466">
    <property type="entry name" value="2-OXO-4-HYDROXY-4-CARBOXY-5-UREIDOIMIDAZOLINE DECARBOXYLASE-RELATED"/>
    <property type="match status" value="1"/>
</dbReference>
<dbReference type="InterPro" id="IPR018020">
    <property type="entry name" value="OHCU_decarboxylase"/>
</dbReference>
<dbReference type="PANTHER" id="PTHR43466:SF1">
    <property type="entry name" value="2-OXO-4-HYDROXY-4-CARBOXY-5-UREIDOIMIDAZOLINE DECARBOXYLASE-RELATED"/>
    <property type="match status" value="1"/>
</dbReference>
<reference evidence="8 9" key="1">
    <citation type="submission" date="2024-03" db="EMBL/GenBank/DDBJ databases">
        <title>Bacilli Hybrid Assemblies.</title>
        <authorList>
            <person name="Kovac J."/>
        </authorList>
    </citation>
    <scope>NUCLEOTIDE SEQUENCE [LARGE SCALE GENOMIC DNA]</scope>
    <source>
        <strain evidence="8 9">FSL R7-0666</strain>
    </source>
</reference>
<dbReference type="InterPro" id="IPR036778">
    <property type="entry name" value="OHCU_decarboxylase_sf"/>
</dbReference>
<sequence>MSVRKQTLDQLNYCSPEEFVETLEGIYEHSPWVAEQIVSNRPFQSFQSLYEAMQLEVRHGDQDTKIKLLCAHPNLGEKIQMTDSSKAEQSQAGLTELTEEEYKCFNKLNKRYMETFPFPFILAVKGKHKQEIYNEMESRIHHSAETEFATALAEVDKIALFRLKELIQE</sequence>
<evidence type="ECO:0000259" key="7">
    <source>
        <dbReference type="Pfam" id="PF09349"/>
    </source>
</evidence>
<dbReference type="NCBIfam" id="TIGR03164">
    <property type="entry name" value="UHCUDC"/>
    <property type="match status" value="1"/>
</dbReference>
<name>A0ABU9VLB7_9BACI</name>
<keyword evidence="9" id="KW-1185">Reference proteome</keyword>
<evidence type="ECO:0000256" key="4">
    <source>
        <dbReference type="ARBA" id="ARBA00022631"/>
    </source>
</evidence>